<dbReference type="Gene3D" id="3.30.160.60">
    <property type="entry name" value="Classic Zinc Finger"/>
    <property type="match status" value="1"/>
</dbReference>
<dbReference type="GO" id="GO:0008270">
    <property type="term" value="F:zinc ion binding"/>
    <property type="evidence" value="ECO:0007669"/>
    <property type="project" value="UniProtKB-KW"/>
</dbReference>
<feature type="domain" description="C2H2-type" evidence="3">
    <location>
        <begin position="4"/>
        <end position="31"/>
    </location>
</feature>
<keyword evidence="1" id="KW-0862">Zinc</keyword>
<evidence type="ECO:0000256" key="1">
    <source>
        <dbReference type="PROSITE-ProRule" id="PRU00042"/>
    </source>
</evidence>
<gene>
    <name evidence="4" type="ORF">CCAM_LOCUS5459</name>
</gene>
<evidence type="ECO:0000259" key="3">
    <source>
        <dbReference type="PROSITE" id="PS50157"/>
    </source>
</evidence>
<keyword evidence="1" id="KW-0479">Metal-binding</keyword>
<dbReference type="InterPro" id="IPR013087">
    <property type="entry name" value="Znf_C2H2_type"/>
</dbReference>
<dbReference type="Proteomes" id="UP000595140">
    <property type="component" value="Unassembled WGS sequence"/>
</dbReference>
<evidence type="ECO:0000313" key="5">
    <source>
        <dbReference type="Proteomes" id="UP000595140"/>
    </source>
</evidence>
<reference evidence="4 5" key="1">
    <citation type="submission" date="2018-04" db="EMBL/GenBank/DDBJ databases">
        <authorList>
            <person name="Vogel A."/>
        </authorList>
    </citation>
    <scope>NUCLEOTIDE SEQUENCE [LARGE SCALE GENOMIC DNA]</scope>
</reference>
<dbReference type="EMBL" id="OOIL02000315">
    <property type="protein sequence ID" value="VFQ63683.1"/>
    <property type="molecule type" value="Genomic_DNA"/>
</dbReference>
<evidence type="ECO:0000256" key="2">
    <source>
        <dbReference type="SAM" id="MobiDB-lite"/>
    </source>
</evidence>
<dbReference type="PANTHER" id="PTHR46326">
    <property type="entry name" value="ZINC FINGER PROTEIN ZAT1-RELATED"/>
    <property type="match status" value="1"/>
</dbReference>
<dbReference type="InterPro" id="IPR044303">
    <property type="entry name" value="ZAT1/4/9"/>
</dbReference>
<evidence type="ECO:0000313" key="4">
    <source>
        <dbReference type="EMBL" id="VFQ63683.1"/>
    </source>
</evidence>
<dbReference type="SUPFAM" id="SSF57667">
    <property type="entry name" value="beta-beta-alpha zinc fingers"/>
    <property type="match status" value="1"/>
</dbReference>
<feature type="region of interest" description="Disordered" evidence="2">
    <location>
        <begin position="178"/>
        <end position="205"/>
    </location>
</feature>
<feature type="region of interest" description="Disordered" evidence="2">
    <location>
        <begin position="57"/>
        <end position="133"/>
    </location>
</feature>
<dbReference type="OrthoDB" id="9411774at2759"/>
<feature type="compositionally biased region" description="Basic and acidic residues" evidence="2">
    <location>
        <begin position="116"/>
        <end position="129"/>
    </location>
</feature>
<dbReference type="InterPro" id="IPR036236">
    <property type="entry name" value="Znf_C2H2_sf"/>
</dbReference>
<dbReference type="PANTHER" id="PTHR46326:SF8">
    <property type="entry name" value="C2H2-LIKE ZINC FINGER PROTEIN"/>
    <property type="match status" value="1"/>
</dbReference>
<sequence length="295" mass="31477">MERFRCKLCFKQFVNGKALGGHMRSHLAVLPLPPKTPDSVDGGAGLSDSTLSLCCSSEEEKDGGGGGGSVGLGENPRKRFRRADPEIFEGESVGESTRSLTRRRSKRARRMFGDGGKGKGKAEESRRPEAGTCSFSDEEEVARCLMMMSRDFRGSPETERRRQGKLRCEIGGRDFKSTQALGSHRTTHGGRGELDGNPRNPAVKADDEKMHECPFCERVFGSGQALGGHKRSHFFPPPTNKAAAAAASGAAGSVSVSGSDSGTVLGSGSCSSKIMIDLNMPAPMEDDDVSAVSFR</sequence>
<dbReference type="AlphaFoldDB" id="A0A484KCY6"/>
<feature type="compositionally biased region" description="Basic residues" evidence="2">
    <location>
        <begin position="100"/>
        <end position="110"/>
    </location>
</feature>
<name>A0A484KCY6_9ASTE</name>
<dbReference type="PROSITE" id="PS00028">
    <property type="entry name" value="ZINC_FINGER_C2H2_1"/>
    <property type="match status" value="2"/>
</dbReference>
<feature type="domain" description="C2H2-type" evidence="3">
    <location>
        <begin position="211"/>
        <end position="238"/>
    </location>
</feature>
<keyword evidence="5" id="KW-1185">Reference proteome</keyword>
<dbReference type="SMART" id="SM00355">
    <property type="entry name" value="ZnF_C2H2"/>
    <property type="match status" value="3"/>
</dbReference>
<dbReference type="Pfam" id="PF13912">
    <property type="entry name" value="zf-C2H2_6"/>
    <property type="match status" value="3"/>
</dbReference>
<dbReference type="GO" id="GO:0006355">
    <property type="term" value="P:regulation of DNA-templated transcription"/>
    <property type="evidence" value="ECO:0007669"/>
    <property type="project" value="InterPro"/>
</dbReference>
<dbReference type="PROSITE" id="PS50157">
    <property type="entry name" value="ZINC_FINGER_C2H2_2"/>
    <property type="match status" value="2"/>
</dbReference>
<accession>A0A484KCY6</accession>
<proteinExistence type="predicted"/>
<keyword evidence="1" id="KW-0863">Zinc-finger</keyword>
<organism evidence="4 5">
    <name type="scientific">Cuscuta campestris</name>
    <dbReference type="NCBI Taxonomy" id="132261"/>
    <lineage>
        <taxon>Eukaryota</taxon>
        <taxon>Viridiplantae</taxon>
        <taxon>Streptophyta</taxon>
        <taxon>Embryophyta</taxon>
        <taxon>Tracheophyta</taxon>
        <taxon>Spermatophyta</taxon>
        <taxon>Magnoliopsida</taxon>
        <taxon>eudicotyledons</taxon>
        <taxon>Gunneridae</taxon>
        <taxon>Pentapetalae</taxon>
        <taxon>asterids</taxon>
        <taxon>lamiids</taxon>
        <taxon>Solanales</taxon>
        <taxon>Convolvulaceae</taxon>
        <taxon>Cuscuteae</taxon>
        <taxon>Cuscuta</taxon>
        <taxon>Cuscuta subgen. Grammica</taxon>
        <taxon>Cuscuta sect. Cleistogrammica</taxon>
    </lineage>
</organism>
<protein>
    <recommendedName>
        <fullName evidence="3">C2H2-type domain-containing protein</fullName>
    </recommendedName>
</protein>